<feature type="region of interest" description="Disordered" evidence="1">
    <location>
        <begin position="166"/>
        <end position="185"/>
    </location>
</feature>
<evidence type="ECO:0000313" key="3">
    <source>
        <dbReference type="Proteomes" id="UP000054270"/>
    </source>
</evidence>
<evidence type="ECO:0000256" key="1">
    <source>
        <dbReference type="SAM" id="MobiDB-lite"/>
    </source>
</evidence>
<dbReference type="EMBL" id="KN817542">
    <property type="protein sequence ID" value="KJA23512.1"/>
    <property type="molecule type" value="Genomic_DNA"/>
</dbReference>
<dbReference type="OMA" id="QDEEMEY"/>
<name>A0A0D2L8G5_HYPSF</name>
<accession>A0A0D2L8G5</accession>
<dbReference type="Proteomes" id="UP000054270">
    <property type="component" value="Unassembled WGS sequence"/>
</dbReference>
<dbReference type="OrthoDB" id="3233731at2759"/>
<feature type="region of interest" description="Disordered" evidence="1">
    <location>
        <begin position="203"/>
        <end position="248"/>
    </location>
</feature>
<keyword evidence="3" id="KW-1185">Reference proteome</keyword>
<feature type="compositionally biased region" description="Basic residues" evidence="1">
    <location>
        <begin position="206"/>
        <end position="215"/>
    </location>
</feature>
<feature type="region of interest" description="Disordered" evidence="1">
    <location>
        <begin position="468"/>
        <end position="488"/>
    </location>
</feature>
<gene>
    <name evidence="2" type="ORF">HYPSUDRAFT_86634</name>
</gene>
<reference evidence="3" key="1">
    <citation type="submission" date="2014-04" db="EMBL/GenBank/DDBJ databases">
        <title>Evolutionary Origins and Diversification of the Mycorrhizal Mutualists.</title>
        <authorList>
            <consortium name="DOE Joint Genome Institute"/>
            <consortium name="Mycorrhizal Genomics Consortium"/>
            <person name="Kohler A."/>
            <person name="Kuo A."/>
            <person name="Nagy L.G."/>
            <person name="Floudas D."/>
            <person name="Copeland A."/>
            <person name="Barry K.W."/>
            <person name="Cichocki N."/>
            <person name="Veneault-Fourrey C."/>
            <person name="LaButti K."/>
            <person name="Lindquist E.A."/>
            <person name="Lipzen A."/>
            <person name="Lundell T."/>
            <person name="Morin E."/>
            <person name="Murat C."/>
            <person name="Riley R."/>
            <person name="Ohm R."/>
            <person name="Sun H."/>
            <person name="Tunlid A."/>
            <person name="Henrissat B."/>
            <person name="Grigoriev I.V."/>
            <person name="Hibbett D.S."/>
            <person name="Martin F."/>
        </authorList>
    </citation>
    <scope>NUCLEOTIDE SEQUENCE [LARGE SCALE GENOMIC DNA]</scope>
    <source>
        <strain evidence="3">FD-334 SS-4</strain>
    </source>
</reference>
<organism evidence="2 3">
    <name type="scientific">Hypholoma sublateritium (strain FD-334 SS-4)</name>
    <dbReference type="NCBI Taxonomy" id="945553"/>
    <lineage>
        <taxon>Eukaryota</taxon>
        <taxon>Fungi</taxon>
        <taxon>Dikarya</taxon>
        <taxon>Basidiomycota</taxon>
        <taxon>Agaricomycotina</taxon>
        <taxon>Agaricomycetes</taxon>
        <taxon>Agaricomycetidae</taxon>
        <taxon>Agaricales</taxon>
        <taxon>Agaricineae</taxon>
        <taxon>Strophariaceae</taxon>
        <taxon>Hypholoma</taxon>
    </lineage>
</organism>
<feature type="compositionally biased region" description="Polar residues" evidence="1">
    <location>
        <begin position="1"/>
        <end position="11"/>
    </location>
</feature>
<feature type="region of interest" description="Disordered" evidence="1">
    <location>
        <begin position="556"/>
        <end position="584"/>
    </location>
</feature>
<proteinExistence type="predicted"/>
<evidence type="ECO:0000313" key="2">
    <source>
        <dbReference type="EMBL" id="KJA23512.1"/>
    </source>
</evidence>
<protein>
    <submittedName>
        <fullName evidence="2">Uncharacterized protein</fullName>
    </submittedName>
</protein>
<feature type="compositionally biased region" description="Polar residues" evidence="1">
    <location>
        <begin position="470"/>
        <end position="479"/>
    </location>
</feature>
<feature type="region of interest" description="Disordered" evidence="1">
    <location>
        <begin position="71"/>
        <end position="112"/>
    </location>
</feature>
<feature type="compositionally biased region" description="Low complexity" evidence="1">
    <location>
        <begin position="381"/>
        <end position="393"/>
    </location>
</feature>
<feature type="compositionally biased region" description="Low complexity" evidence="1">
    <location>
        <begin position="86"/>
        <end position="107"/>
    </location>
</feature>
<feature type="compositionally biased region" description="Pro residues" evidence="1">
    <location>
        <begin position="37"/>
        <end position="49"/>
    </location>
</feature>
<feature type="region of interest" description="Disordered" evidence="1">
    <location>
        <begin position="369"/>
        <end position="403"/>
    </location>
</feature>
<dbReference type="AlphaFoldDB" id="A0A0D2L8G5"/>
<sequence length="584" mass="61764">MSAQMSTQTANYPAAFENPRFSFLAKPPPPKRRQVAPLPPPPGSPPPAPYGQTGRKFSNVNSSILAWATHVQPGSPAPRSPHRRLSITSNSSRRSSISRMSRRPSISHNRAASGSSIMHIIDAAPVRTPSTGKFDLTTLGYASVFIQFPKTPTTPSPYLREYHLKRGGDPAAPLSSPPRPLTAGPLSAQAFASIPLPPIPQDAAARKPKGMKRFRSLSILRPRSTKGKSQAGPASPLPHSPTKMSASASVKAAQAARKQQLAAAAAAVSQRKHTKYAASKSVVRAPPPLANELALMQFADGGSIEAHARRVMEAQALAAQGHTAQSVGVAAVHRDAQGGLWWDADEEMEYAPLLDVADDGAAEADWEEFDGDALSPLTGSPRRTPTTALRARTSISTQASELDPARLLPLPELEDPRAADDRALASHRIGGPGMSVLALPARPRRAVPHLRAAPTFLVDVAAFIPRSPGATASSSSRTSPKVRRRPAPLKLASSAHTVRTRRAVVPLPAAVPAAPAIVRAVPSIDAVARARHEFLQDSFAPAPAPSAAPTSILIGVDSVPDPREERATKRKGVRGLFGLGRRSQ</sequence>
<feature type="region of interest" description="Disordered" evidence="1">
    <location>
        <begin position="1"/>
        <end position="56"/>
    </location>
</feature>